<feature type="compositionally biased region" description="Basic and acidic residues" evidence="1">
    <location>
        <begin position="65"/>
        <end position="74"/>
    </location>
</feature>
<feature type="region of interest" description="Disordered" evidence="1">
    <location>
        <begin position="26"/>
        <end position="47"/>
    </location>
</feature>
<proteinExistence type="predicted"/>
<keyword evidence="2" id="KW-1185">Reference proteome</keyword>
<dbReference type="AlphaFoldDB" id="A0A915IRH6"/>
<protein>
    <submittedName>
        <fullName evidence="3">Uncharacterized protein</fullName>
    </submittedName>
</protein>
<reference evidence="3" key="1">
    <citation type="submission" date="2022-11" db="UniProtKB">
        <authorList>
            <consortium name="WormBaseParasite"/>
        </authorList>
    </citation>
    <scope>IDENTIFICATION</scope>
</reference>
<dbReference type="Proteomes" id="UP000887565">
    <property type="component" value="Unplaced"/>
</dbReference>
<name>A0A915IRH6_ROMCU</name>
<organism evidence="2 3">
    <name type="scientific">Romanomermis culicivorax</name>
    <name type="common">Nematode worm</name>
    <dbReference type="NCBI Taxonomy" id="13658"/>
    <lineage>
        <taxon>Eukaryota</taxon>
        <taxon>Metazoa</taxon>
        <taxon>Ecdysozoa</taxon>
        <taxon>Nematoda</taxon>
        <taxon>Enoplea</taxon>
        <taxon>Dorylaimia</taxon>
        <taxon>Mermithida</taxon>
        <taxon>Mermithoidea</taxon>
        <taxon>Mermithidae</taxon>
        <taxon>Romanomermis</taxon>
    </lineage>
</organism>
<feature type="region of interest" description="Disordered" evidence="1">
    <location>
        <begin position="65"/>
        <end position="87"/>
    </location>
</feature>
<dbReference type="WBParaSite" id="nRc.2.0.1.t16622-RA">
    <property type="protein sequence ID" value="nRc.2.0.1.t16622-RA"/>
    <property type="gene ID" value="nRc.2.0.1.g16622"/>
</dbReference>
<evidence type="ECO:0000256" key="1">
    <source>
        <dbReference type="SAM" id="MobiDB-lite"/>
    </source>
</evidence>
<evidence type="ECO:0000313" key="3">
    <source>
        <dbReference type="WBParaSite" id="nRc.2.0.1.t16622-RA"/>
    </source>
</evidence>
<feature type="compositionally biased region" description="Basic and acidic residues" evidence="1">
    <location>
        <begin position="30"/>
        <end position="47"/>
    </location>
</feature>
<sequence>MSTQELATQLCELKGTVEALFDIIANAPTEDNKREADSRQQEPDRQISKEMVQLVKRFDRLQQKVDNRQVENRSDVAIPGTRDPTKP</sequence>
<evidence type="ECO:0000313" key="2">
    <source>
        <dbReference type="Proteomes" id="UP000887565"/>
    </source>
</evidence>
<accession>A0A915IRH6</accession>